<proteinExistence type="predicted"/>
<comment type="caution">
    <text evidence="2">The sequence shown here is derived from an EMBL/GenBank/DDBJ whole genome shotgun (WGS) entry which is preliminary data.</text>
</comment>
<dbReference type="AlphaFoldDB" id="X1SAS5"/>
<gene>
    <name evidence="2" type="ORF">S06H3_66202</name>
</gene>
<feature type="region of interest" description="Disordered" evidence="1">
    <location>
        <begin position="16"/>
        <end position="42"/>
    </location>
</feature>
<evidence type="ECO:0000313" key="2">
    <source>
        <dbReference type="EMBL" id="GAI64884.1"/>
    </source>
</evidence>
<dbReference type="EMBL" id="BARV01044970">
    <property type="protein sequence ID" value="GAI64884.1"/>
    <property type="molecule type" value="Genomic_DNA"/>
</dbReference>
<name>X1SAS5_9ZZZZ</name>
<reference evidence="2" key="1">
    <citation type="journal article" date="2014" name="Front. Microbiol.">
        <title>High frequency of phylogenetically diverse reductive dehalogenase-homologous genes in deep subseafloor sedimentary metagenomes.</title>
        <authorList>
            <person name="Kawai M."/>
            <person name="Futagami T."/>
            <person name="Toyoda A."/>
            <person name="Takaki Y."/>
            <person name="Nishi S."/>
            <person name="Hori S."/>
            <person name="Arai W."/>
            <person name="Tsubouchi T."/>
            <person name="Morono Y."/>
            <person name="Uchiyama I."/>
            <person name="Ito T."/>
            <person name="Fujiyama A."/>
            <person name="Inagaki F."/>
            <person name="Takami H."/>
        </authorList>
    </citation>
    <scope>NUCLEOTIDE SEQUENCE</scope>
    <source>
        <strain evidence="2">Expedition CK06-06</strain>
    </source>
</reference>
<feature type="non-terminal residue" evidence="2">
    <location>
        <position position="1"/>
    </location>
</feature>
<sequence>PSLIYIRGGSNFNRDRGVMVFPEPDSPTIPMDTPGSSEKEIK</sequence>
<organism evidence="2">
    <name type="scientific">marine sediment metagenome</name>
    <dbReference type="NCBI Taxonomy" id="412755"/>
    <lineage>
        <taxon>unclassified sequences</taxon>
        <taxon>metagenomes</taxon>
        <taxon>ecological metagenomes</taxon>
    </lineage>
</organism>
<accession>X1SAS5</accession>
<evidence type="ECO:0000256" key="1">
    <source>
        <dbReference type="SAM" id="MobiDB-lite"/>
    </source>
</evidence>
<protein>
    <submittedName>
        <fullName evidence="2">Uncharacterized protein</fullName>
    </submittedName>
</protein>